<gene>
    <name evidence="1" type="ORF">HAX54_049759</name>
</gene>
<protein>
    <submittedName>
        <fullName evidence="1">Uncharacterized protein</fullName>
    </submittedName>
</protein>
<dbReference type="EMBL" id="JACEIK010000852">
    <property type="protein sequence ID" value="MCD7462994.1"/>
    <property type="molecule type" value="Genomic_DNA"/>
</dbReference>
<keyword evidence="2" id="KW-1185">Reference proteome</keyword>
<evidence type="ECO:0000313" key="1">
    <source>
        <dbReference type="EMBL" id="MCD7462994.1"/>
    </source>
</evidence>
<comment type="caution">
    <text evidence="1">The sequence shown here is derived from an EMBL/GenBank/DDBJ whole genome shotgun (WGS) entry which is preliminary data.</text>
</comment>
<dbReference type="Proteomes" id="UP000823775">
    <property type="component" value="Unassembled WGS sequence"/>
</dbReference>
<evidence type="ECO:0000313" key="2">
    <source>
        <dbReference type="Proteomes" id="UP000823775"/>
    </source>
</evidence>
<reference evidence="1 2" key="1">
    <citation type="journal article" date="2021" name="BMC Genomics">
        <title>Datura genome reveals duplications of psychoactive alkaloid biosynthetic genes and high mutation rate following tissue culture.</title>
        <authorList>
            <person name="Rajewski A."/>
            <person name="Carter-House D."/>
            <person name="Stajich J."/>
            <person name="Litt A."/>
        </authorList>
    </citation>
    <scope>NUCLEOTIDE SEQUENCE [LARGE SCALE GENOMIC DNA]</scope>
    <source>
        <strain evidence="1">AR-01</strain>
    </source>
</reference>
<organism evidence="1 2">
    <name type="scientific">Datura stramonium</name>
    <name type="common">Jimsonweed</name>
    <name type="synonym">Common thornapple</name>
    <dbReference type="NCBI Taxonomy" id="4076"/>
    <lineage>
        <taxon>Eukaryota</taxon>
        <taxon>Viridiplantae</taxon>
        <taxon>Streptophyta</taxon>
        <taxon>Embryophyta</taxon>
        <taxon>Tracheophyta</taxon>
        <taxon>Spermatophyta</taxon>
        <taxon>Magnoliopsida</taxon>
        <taxon>eudicotyledons</taxon>
        <taxon>Gunneridae</taxon>
        <taxon>Pentapetalae</taxon>
        <taxon>asterids</taxon>
        <taxon>lamiids</taxon>
        <taxon>Solanales</taxon>
        <taxon>Solanaceae</taxon>
        <taxon>Solanoideae</taxon>
        <taxon>Datureae</taxon>
        <taxon>Datura</taxon>
    </lineage>
</organism>
<accession>A0ABS8SW53</accession>
<proteinExistence type="predicted"/>
<name>A0ABS8SW53_DATST</name>
<sequence length="122" mass="13962">MREQLTEQGGALQRLSAKLTKMMVETITCNDLQVTVLANTQEEPQVERRIELRKEMDQFGLSIHELQDVDVEEVDKSEDVNHNTILELGHIGPHSKHFSTLCLWGNLEIEPPKPMDRGVDEE</sequence>